<gene>
    <name evidence="1" type="ORF">LTR97_005085</name>
</gene>
<evidence type="ECO:0008006" key="3">
    <source>
        <dbReference type="Google" id="ProtNLM"/>
    </source>
</evidence>
<dbReference type="Proteomes" id="UP001310594">
    <property type="component" value="Unassembled WGS sequence"/>
</dbReference>
<accession>A0AAN7W7U2</accession>
<organism evidence="1 2">
    <name type="scientific">Elasticomyces elasticus</name>
    <dbReference type="NCBI Taxonomy" id="574655"/>
    <lineage>
        <taxon>Eukaryota</taxon>
        <taxon>Fungi</taxon>
        <taxon>Dikarya</taxon>
        <taxon>Ascomycota</taxon>
        <taxon>Pezizomycotina</taxon>
        <taxon>Dothideomycetes</taxon>
        <taxon>Dothideomycetidae</taxon>
        <taxon>Mycosphaerellales</taxon>
        <taxon>Teratosphaeriaceae</taxon>
        <taxon>Elasticomyces</taxon>
    </lineage>
</organism>
<sequence>MAAKAALATVELLESCLSHLEFHDLLAATAVSQEWRAVALRSLSLRSTLYLASSDAHIVPIRRTLFYTGPLRPGPELVKAPYTTLPLFPDIVRGSAYPHIDPTTRNLIRLQYSPVGVSTTPTFYDFTWPLNGLREFPKGSFYQDMYICQPPCTVAEIWIRPPPHAPGALVDCNRSVTATLRCLTGIRLGAIKETAEDMLRDHEVRKGFEVVIRFQAEAKYDTLGDWLGMCARKAVLRLT</sequence>
<dbReference type="EMBL" id="JAVRQU010000007">
    <property type="protein sequence ID" value="KAK5700568.1"/>
    <property type="molecule type" value="Genomic_DNA"/>
</dbReference>
<reference evidence="1" key="1">
    <citation type="submission" date="2023-08" db="EMBL/GenBank/DDBJ databases">
        <title>Black Yeasts Isolated from many extreme environments.</title>
        <authorList>
            <person name="Coleine C."/>
            <person name="Stajich J.E."/>
            <person name="Selbmann L."/>
        </authorList>
    </citation>
    <scope>NUCLEOTIDE SEQUENCE</scope>
    <source>
        <strain evidence="1">CCFEE 5810</strain>
    </source>
</reference>
<evidence type="ECO:0000313" key="1">
    <source>
        <dbReference type="EMBL" id="KAK5700568.1"/>
    </source>
</evidence>
<dbReference type="CDD" id="cd09917">
    <property type="entry name" value="F-box_SF"/>
    <property type="match status" value="1"/>
</dbReference>
<dbReference type="AlphaFoldDB" id="A0AAN7W7U2"/>
<protein>
    <recommendedName>
        <fullName evidence="3">F-box domain-containing protein</fullName>
    </recommendedName>
</protein>
<evidence type="ECO:0000313" key="2">
    <source>
        <dbReference type="Proteomes" id="UP001310594"/>
    </source>
</evidence>
<dbReference type="InterPro" id="IPR036047">
    <property type="entry name" value="F-box-like_dom_sf"/>
</dbReference>
<proteinExistence type="predicted"/>
<name>A0AAN7W7U2_9PEZI</name>
<comment type="caution">
    <text evidence="1">The sequence shown here is derived from an EMBL/GenBank/DDBJ whole genome shotgun (WGS) entry which is preliminary data.</text>
</comment>
<dbReference type="SUPFAM" id="SSF81383">
    <property type="entry name" value="F-box domain"/>
    <property type="match status" value="1"/>
</dbReference>